<proteinExistence type="predicted"/>
<dbReference type="Gene3D" id="3.40.50.300">
    <property type="entry name" value="P-loop containing nucleotide triphosphate hydrolases"/>
    <property type="match status" value="1"/>
</dbReference>
<dbReference type="AlphaFoldDB" id="A0A0F9UF35"/>
<accession>A0A0F9UF35</accession>
<name>A0A0F9UF35_9ZZZZ</name>
<dbReference type="SUPFAM" id="SSF52540">
    <property type="entry name" value="P-loop containing nucleoside triphosphate hydrolases"/>
    <property type="match status" value="1"/>
</dbReference>
<protein>
    <recommendedName>
        <fullName evidence="3">AAA+ ATPase domain-containing protein</fullName>
    </recommendedName>
</protein>
<evidence type="ECO:0000256" key="1">
    <source>
        <dbReference type="SAM" id="MobiDB-lite"/>
    </source>
</evidence>
<organism evidence="2">
    <name type="scientific">marine sediment metagenome</name>
    <dbReference type="NCBI Taxonomy" id="412755"/>
    <lineage>
        <taxon>unclassified sequences</taxon>
        <taxon>metagenomes</taxon>
        <taxon>ecological metagenomes</taxon>
    </lineage>
</organism>
<dbReference type="Pfam" id="PF13479">
    <property type="entry name" value="AAA_24"/>
    <property type="match status" value="1"/>
</dbReference>
<evidence type="ECO:0000313" key="2">
    <source>
        <dbReference type="EMBL" id="KKN85987.1"/>
    </source>
</evidence>
<comment type="caution">
    <text evidence="2">The sequence shown here is derived from an EMBL/GenBank/DDBJ whole genome shotgun (WGS) entry which is preliminary data.</text>
</comment>
<dbReference type="InterPro" id="IPR027417">
    <property type="entry name" value="P-loop_NTPase"/>
</dbReference>
<evidence type="ECO:0008006" key="3">
    <source>
        <dbReference type="Google" id="ProtNLM"/>
    </source>
</evidence>
<feature type="region of interest" description="Disordered" evidence="1">
    <location>
        <begin position="258"/>
        <end position="317"/>
    </location>
</feature>
<sequence length="490" mass="52707">MAKMNPFQKAKRGKKWVKLLISGGSGGGKTLTALQIACHMAVALGRPGSVAVIDTEDGSADLYSYDTVVGEPFYCSCEQCMKGPPSERLALEFDVIDLRDHSPQEFQGKMRASLDFGYCILVMDSASHEWCGRNGCLEQVDALKGDGKGRKTDNAWNAVTQLHNAFLSDIRAIPIHLIATCRTKPERGDDGGEIIIQRDKDGPFYYEFGFWGCVTRQQPGTLHIAKSRSGHFQGEVWKKAGRHVAQQLLFWAGHLRQSEPVPTSDSPALSGGSAVESEKRPTPAGPPPTAPEEPRRDPKTCKHTSWSFYSSVPDEGEPIAGATCDDCGIFRAEEGPPPETEEPGHRVGVALGDKGPFVGGQPSEAETAGQTKDVTVSDTIDITDSVSASIEGPSAEQERCAHGAIKDGACVDCGAKVNEPDTSEPEPEEDPELLRWTLQAEEAVAALPDASEVQAKGEGYVTRAKGDIERMKLTVSWANSELKKLAAATA</sequence>
<reference evidence="2" key="1">
    <citation type="journal article" date="2015" name="Nature">
        <title>Complex archaea that bridge the gap between prokaryotes and eukaryotes.</title>
        <authorList>
            <person name="Spang A."/>
            <person name="Saw J.H."/>
            <person name="Jorgensen S.L."/>
            <person name="Zaremba-Niedzwiedzka K."/>
            <person name="Martijn J."/>
            <person name="Lind A.E."/>
            <person name="van Eijk R."/>
            <person name="Schleper C."/>
            <person name="Guy L."/>
            <person name="Ettema T.J."/>
        </authorList>
    </citation>
    <scope>NUCLEOTIDE SEQUENCE</scope>
</reference>
<gene>
    <name evidence="2" type="ORF">LCGC14_0273990</name>
</gene>
<dbReference type="EMBL" id="LAZR01000153">
    <property type="protein sequence ID" value="KKN85987.1"/>
    <property type="molecule type" value="Genomic_DNA"/>
</dbReference>